<name>A0A9Y2NI75_9PSEU</name>
<dbReference type="InterPro" id="IPR033458">
    <property type="entry name" value="DUF5134"/>
</dbReference>
<keyword evidence="3" id="KW-1185">Reference proteome</keyword>
<keyword evidence="1" id="KW-0812">Transmembrane</keyword>
<dbReference type="Pfam" id="PF17197">
    <property type="entry name" value="DUF5134"/>
    <property type="match status" value="1"/>
</dbReference>
<organism evidence="2 3">
    <name type="scientific">Amycolatopsis mongoliensis</name>
    <dbReference type="NCBI Taxonomy" id="715475"/>
    <lineage>
        <taxon>Bacteria</taxon>
        <taxon>Bacillati</taxon>
        <taxon>Actinomycetota</taxon>
        <taxon>Actinomycetes</taxon>
        <taxon>Pseudonocardiales</taxon>
        <taxon>Pseudonocardiaceae</taxon>
        <taxon>Amycolatopsis</taxon>
    </lineage>
</organism>
<keyword evidence="1" id="KW-1133">Transmembrane helix</keyword>
<feature type="transmembrane region" description="Helical" evidence="1">
    <location>
        <begin position="182"/>
        <end position="202"/>
    </location>
</feature>
<feature type="transmembrane region" description="Helical" evidence="1">
    <location>
        <begin position="147"/>
        <end position="170"/>
    </location>
</feature>
<protein>
    <submittedName>
        <fullName evidence="2">DUF5134 domain-containing protein</fullName>
    </submittedName>
</protein>
<feature type="transmembrane region" description="Helical" evidence="1">
    <location>
        <begin position="39"/>
        <end position="59"/>
    </location>
</feature>
<feature type="transmembrane region" description="Helical" evidence="1">
    <location>
        <begin position="65"/>
        <end position="84"/>
    </location>
</feature>
<feature type="transmembrane region" description="Helical" evidence="1">
    <location>
        <begin position="96"/>
        <end position="116"/>
    </location>
</feature>
<evidence type="ECO:0000256" key="1">
    <source>
        <dbReference type="SAM" id="Phobius"/>
    </source>
</evidence>
<dbReference type="KEGG" id="amog:QRX60_33180"/>
<evidence type="ECO:0000313" key="3">
    <source>
        <dbReference type="Proteomes" id="UP001239397"/>
    </source>
</evidence>
<keyword evidence="1" id="KW-0472">Membrane</keyword>
<gene>
    <name evidence="2" type="ORF">QRX60_33180</name>
</gene>
<reference evidence="2 3" key="1">
    <citation type="submission" date="2023-06" db="EMBL/GenBank/DDBJ databases">
        <authorList>
            <person name="Oyuntsetseg B."/>
            <person name="Kim S.B."/>
        </authorList>
    </citation>
    <scope>NUCLEOTIDE SEQUENCE [LARGE SCALE GENOMIC DNA]</scope>
    <source>
        <strain evidence="2 3">4-36</strain>
    </source>
</reference>
<evidence type="ECO:0000313" key="2">
    <source>
        <dbReference type="EMBL" id="WIX98889.1"/>
    </source>
</evidence>
<proteinExistence type="predicted"/>
<accession>A0A9Y2NI75</accession>
<dbReference type="RefSeq" id="WP_285995372.1">
    <property type="nucleotide sequence ID" value="NZ_CP127295.1"/>
</dbReference>
<dbReference type="EMBL" id="CP127295">
    <property type="protein sequence ID" value="WIX98889.1"/>
    <property type="molecule type" value="Genomic_DNA"/>
</dbReference>
<sequence length="203" mass="20990">MIEATGLRWILTIVFAGIGLFCLYRCFRRGPVTSRFGDVLHAAMCAAMVAMAWPATMAFARLPQLALFGFAAVWFAVATARGAAHGGHDGRWQPGFHAVMMAAMAWMVFAMPRAMVGSGAVSTTDMPGMEGMSMPLPAAGGGVPADVVVVALVLAIAFCLAGVAFLARAIDGARAAAPPVRTAGWGADALMGLGTTVMLLAML</sequence>
<dbReference type="Proteomes" id="UP001239397">
    <property type="component" value="Chromosome"/>
</dbReference>
<feature type="transmembrane region" description="Helical" evidence="1">
    <location>
        <begin position="6"/>
        <end position="27"/>
    </location>
</feature>
<dbReference type="AlphaFoldDB" id="A0A9Y2NI75"/>